<protein>
    <submittedName>
        <fullName evidence="2">Uncharacterized protein</fullName>
    </submittedName>
</protein>
<name>A0A804U8U7_MAIZE</name>
<reference evidence="2" key="3">
    <citation type="submission" date="2021-05" db="UniProtKB">
        <authorList>
            <consortium name="EnsemblPlants"/>
        </authorList>
    </citation>
    <scope>IDENTIFICATION</scope>
    <source>
        <strain evidence="2">cv. B73</strain>
    </source>
</reference>
<feature type="compositionally biased region" description="Low complexity" evidence="1">
    <location>
        <begin position="234"/>
        <end position="245"/>
    </location>
</feature>
<proteinExistence type="predicted"/>
<evidence type="ECO:0000313" key="2">
    <source>
        <dbReference type="EnsemblPlants" id="Zm00001eb250200_P001"/>
    </source>
</evidence>
<accession>A0A804U8U7</accession>
<organism evidence="2 3">
    <name type="scientific">Zea mays</name>
    <name type="common">Maize</name>
    <dbReference type="NCBI Taxonomy" id="4577"/>
    <lineage>
        <taxon>Eukaryota</taxon>
        <taxon>Viridiplantae</taxon>
        <taxon>Streptophyta</taxon>
        <taxon>Embryophyta</taxon>
        <taxon>Tracheophyta</taxon>
        <taxon>Spermatophyta</taxon>
        <taxon>Magnoliopsida</taxon>
        <taxon>Liliopsida</taxon>
        <taxon>Poales</taxon>
        <taxon>Poaceae</taxon>
        <taxon>PACMAD clade</taxon>
        <taxon>Panicoideae</taxon>
        <taxon>Andropogonodae</taxon>
        <taxon>Andropogoneae</taxon>
        <taxon>Tripsacinae</taxon>
        <taxon>Zea</taxon>
    </lineage>
</organism>
<reference evidence="2" key="2">
    <citation type="submission" date="2019-07" db="EMBL/GenBank/DDBJ databases">
        <authorList>
            <person name="Seetharam A."/>
            <person name="Woodhouse M."/>
            <person name="Cannon E."/>
        </authorList>
    </citation>
    <scope>NUCLEOTIDE SEQUENCE [LARGE SCALE GENOMIC DNA]</scope>
    <source>
        <strain evidence="2">cv. B73</strain>
    </source>
</reference>
<evidence type="ECO:0000313" key="3">
    <source>
        <dbReference type="Proteomes" id="UP000007305"/>
    </source>
</evidence>
<dbReference type="Proteomes" id="UP000007305">
    <property type="component" value="Chromosome 5"/>
</dbReference>
<dbReference type="AlphaFoldDB" id="A0A804U8U7"/>
<dbReference type="EnsemblPlants" id="Zm00001eb250200_T001">
    <property type="protein sequence ID" value="Zm00001eb250200_P001"/>
    <property type="gene ID" value="Zm00001eb250200"/>
</dbReference>
<reference evidence="3" key="1">
    <citation type="journal article" date="2009" name="Science">
        <title>The B73 maize genome: complexity, diversity, and dynamics.</title>
        <authorList>
            <person name="Schnable P.S."/>
            <person name="Ware D."/>
            <person name="Fulton R.S."/>
            <person name="Stein J.C."/>
            <person name="Wei F."/>
            <person name="Pasternak S."/>
            <person name="Liang C."/>
            <person name="Zhang J."/>
            <person name="Fulton L."/>
            <person name="Graves T.A."/>
            <person name="Minx P."/>
            <person name="Reily A.D."/>
            <person name="Courtney L."/>
            <person name="Kruchowski S.S."/>
            <person name="Tomlinson C."/>
            <person name="Strong C."/>
            <person name="Delehaunty K."/>
            <person name="Fronick C."/>
            <person name="Courtney B."/>
            <person name="Rock S.M."/>
            <person name="Belter E."/>
            <person name="Du F."/>
            <person name="Kim K."/>
            <person name="Abbott R.M."/>
            <person name="Cotton M."/>
            <person name="Levy A."/>
            <person name="Marchetto P."/>
            <person name="Ochoa K."/>
            <person name="Jackson S.M."/>
            <person name="Gillam B."/>
            <person name="Chen W."/>
            <person name="Yan L."/>
            <person name="Higginbotham J."/>
            <person name="Cardenas M."/>
            <person name="Waligorski J."/>
            <person name="Applebaum E."/>
            <person name="Phelps L."/>
            <person name="Falcone J."/>
            <person name="Kanchi K."/>
            <person name="Thane T."/>
            <person name="Scimone A."/>
            <person name="Thane N."/>
            <person name="Henke J."/>
            <person name="Wang T."/>
            <person name="Ruppert J."/>
            <person name="Shah N."/>
            <person name="Rotter K."/>
            <person name="Hodges J."/>
            <person name="Ingenthron E."/>
            <person name="Cordes M."/>
            <person name="Kohlberg S."/>
            <person name="Sgro J."/>
            <person name="Delgado B."/>
            <person name="Mead K."/>
            <person name="Chinwalla A."/>
            <person name="Leonard S."/>
            <person name="Crouse K."/>
            <person name="Collura K."/>
            <person name="Kudrna D."/>
            <person name="Currie J."/>
            <person name="He R."/>
            <person name="Angelova A."/>
            <person name="Rajasekar S."/>
            <person name="Mueller T."/>
            <person name="Lomeli R."/>
            <person name="Scara G."/>
            <person name="Ko A."/>
            <person name="Delaney K."/>
            <person name="Wissotski M."/>
            <person name="Lopez G."/>
            <person name="Campos D."/>
            <person name="Braidotti M."/>
            <person name="Ashley E."/>
            <person name="Golser W."/>
            <person name="Kim H."/>
            <person name="Lee S."/>
            <person name="Lin J."/>
            <person name="Dujmic Z."/>
            <person name="Kim W."/>
            <person name="Talag J."/>
            <person name="Zuccolo A."/>
            <person name="Fan C."/>
            <person name="Sebastian A."/>
            <person name="Kramer M."/>
            <person name="Spiegel L."/>
            <person name="Nascimento L."/>
            <person name="Zutavern T."/>
            <person name="Miller B."/>
            <person name="Ambroise C."/>
            <person name="Muller S."/>
            <person name="Spooner W."/>
            <person name="Narechania A."/>
            <person name="Ren L."/>
            <person name="Wei S."/>
            <person name="Kumari S."/>
            <person name="Faga B."/>
            <person name="Levy M.J."/>
            <person name="McMahan L."/>
            <person name="Van Buren P."/>
            <person name="Vaughn M.W."/>
            <person name="Ying K."/>
            <person name="Yeh C.-T."/>
            <person name="Emrich S.J."/>
            <person name="Jia Y."/>
            <person name="Kalyanaraman A."/>
            <person name="Hsia A.-P."/>
            <person name="Barbazuk W.B."/>
            <person name="Baucom R.S."/>
            <person name="Brutnell T.P."/>
            <person name="Carpita N.C."/>
            <person name="Chaparro C."/>
            <person name="Chia J.-M."/>
            <person name="Deragon J.-M."/>
            <person name="Estill J.C."/>
            <person name="Fu Y."/>
            <person name="Jeddeloh J.A."/>
            <person name="Han Y."/>
            <person name="Lee H."/>
            <person name="Li P."/>
            <person name="Lisch D.R."/>
            <person name="Liu S."/>
            <person name="Liu Z."/>
            <person name="Nagel D.H."/>
            <person name="McCann M.C."/>
            <person name="SanMiguel P."/>
            <person name="Myers A.M."/>
            <person name="Nettleton D."/>
            <person name="Nguyen J."/>
            <person name="Penning B.W."/>
            <person name="Ponnala L."/>
            <person name="Schneider K.L."/>
            <person name="Schwartz D.C."/>
            <person name="Sharma A."/>
            <person name="Soderlund C."/>
            <person name="Springer N.M."/>
            <person name="Sun Q."/>
            <person name="Wang H."/>
            <person name="Waterman M."/>
            <person name="Westerman R."/>
            <person name="Wolfgruber T.K."/>
            <person name="Yang L."/>
            <person name="Yu Y."/>
            <person name="Zhang L."/>
            <person name="Zhou S."/>
            <person name="Zhu Q."/>
            <person name="Bennetzen J.L."/>
            <person name="Dawe R.K."/>
            <person name="Jiang J."/>
            <person name="Jiang N."/>
            <person name="Presting G.G."/>
            <person name="Wessler S.R."/>
            <person name="Aluru S."/>
            <person name="Martienssen R.A."/>
            <person name="Clifton S.W."/>
            <person name="McCombie W.R."/>
            <person name="Wing R.A."/>
            <person name="Wilson R.K."/>
        </authorList>
    </citation>
    <scope>NUCLEOTIDE SEQUENCE [LARGE SCALE GENOMIC DNA]</scope>
    <source>
        <strain evidence="3">cv. B73</strain>
    </source>
</reference>
<keyword evidence="3" id="KW-1185">Reference proteome</keyword>
<evidence type="ECO:0000256" key="1">
    <source>
        <dbReference type="SAM" id="MobiDB-lite"/>
    </source>
</evidence>
<feature type="region of interest" description="Disordered" evidence="1">
    <location>
        <begin position="138"/>
        <end position="254"/>
    </location>
</feature>
<dbReference type="Gramene" id="Zm00001eb250200_T001">
    <property type="protein sequence ID" value="Zm00001eb250200_P001"/>
    <property type="gene ID" value="Zm00001eb250200"/>
</dbReference>
<feature type="compositionally biased region" description="Basic residues" evidence="1">
    <location>
        <begin position="216"/>
        <end position="233"/>
    </location>
</feature>
<feature type="compositionally biased region" description="Basic and acidic residues" evidence="1">
    <location>
        <begin position="205"/>
        <end position="215"/>
    </location>
</feature>
<sequence>MMRCWKRSPLGKPRHSHQCTRSLNAVCKCKMCTSAFSMDGQRWFRCRWWSVDSPLHPRRHQRRCLTWDRLHPLLWTSIWRHHRHLRPLQRQLLVARHLHQCLWSLGPSLPVVGSLLALLMPREAASSSPAITQMGWPHLPPPIGGPNGPRSGRHVGRLGGGGGERRDIPGASALCGARRRSARHPVSGSARPDLPGAGEAPAGARDSRAASEGARRGSRARARSRPRRRRAPGARRGLPSAAGVRRGPRRVARR</sequence>
<dbReference type="InParanoid" id="A0A804U8U7"/>